<dbReference type="KEGG" id="pgri:PgNI_10974"/>
<reference evidence="3" key="3">
    <citation type="submission" date="2025-08" db="UniProtKB">
        <authorList>
            <consortium name="RefSeq"/>
        </authorList>
    </citation>
    <scope>IDENTIFICATION</scope>
    <source>
        <strain evidence="3">NI907</strain>
    </source>
</reference>
<sequence length="380" mass="41595">MPPTAARRHRSRSSVDSLLELVHGLNDHDVHRLLADLNNTTEGNVAVAKALDIFQKPSSPKFEFGSRHVSNPSPSLLVSRSRRPAADHNNYHRGYNNDHYTHLRLHHATNSPASKAQAPADGCVSNSGTTFGKRISSAPLLDRERALPPRQSPTTCETLAESQPTNICVPSRGRPPSTPTKINFSRPVARSPGSPLHESQTPCLFVPSVPPPVPVPESSPPPPQRASSQGRRAYKRISRPKFHLPLSAAANSTTQTSLHVPAFAFPGDGSREQDEDGEHGQQQPDLRALLLAAYTLGDGCNLPVPPSPQSPPLRGPRSMVNLRSLRQQQEQDDEFWFDGRRPTTPDNMLLEPLPRLCVAAPTARMDPWRMDSLSAILNEA</sequence>
<feature type="compositionally biased region" description="Low complexity" evidence="1">
    <location>
        <begin position="69"/>
        <end position="79"/>
    </location>
</feature>
<dbReference type="RefSeq" id="XP_030980153.1">
    <property type="nucleotide sequence ID" value="XM_031130948.1"/>
</dbReference>
<reference evidence="3" key="2">
    <citation type="submission" date="2019-10" db="EMBL/GenBank/DDBJ databases">
        <authorList>
            <consortium name="NCBI Genome Project"/>
        </authorList>
    </citation>
    <scope>NUCLEOTIDE SEQUENCE</scope>
    <source>
        <strain evidence="3">NI907</strain>
    </source>
</reference>
<keyword evidence="2" id="KW-1185">Reference proteome</keyword>
<name>A0A6P8AZ11_PYRGI</name>
<feature type="compositionally biased region" description="Pro residues" evidence="1">
    <location>
        <begin position="208"/>
        <end position="224"/>
    </location>
</feature>
<accession>A0A6P8AZ11</accession>
<dbReference type="Proteomes" id="UP000515153">
    <property type="component" value="Chromosome VII"/>
</dbReference>
<reference evidence="2 3" key="1">
    <citation type="journal article" date="2019" name="Mol. Biol. Evol.">
        <title>Blast fungal genomes show frequent chromosomal changes, gene gains and losses, and effector gene turnover.</title>
        <authorList>
            <person name="Gomez Luciano L.B."/>
            <person name="Jason Tsai I."/>
            <person name="Chuma I."/>
            <person name="Tosa Y."/>
            <person name="Chen Y.H."/>
            <person name="Li J.Y."/>
            <person name="Li M.Y."/>
            <person name="Jade Lu M.Y."/>
            <person name="Nakayashiki H."/>
            <person name="Li W.H."/>
        </authorList>
    </citation>
    <scope>NUCLEOTIDE SEQUENCE [LARGE SCALE GENOMIC DNA]</scope>
    <source>
        <strain evidence="2 3">NI907</strain>
    </source>
</reference>
<gene>
    <name evidence="3" type="ORF">PgNI_10974</name>
</gene>
<feature type="compositionally biased region" description="Polar residues" evidence="1">
    <location>
        <begin position="152"/>
        <end position="168"/>
    </location>
</feature>
<feature type="region of interest" description="Disordered" evidence="1">
    <location>
        <begin position="61"/>
        <end position="80"/>
    </location>
</feature>
<protein>
    <submittedName>
        <fullName evidence="3">Uncharacterized protein</fullName>
    </submittedName>
</protein>
<evidence type="ECO:0000313" key="2">
    <source>
        <dbReference type="Proteomes" id="UP000515153"/>
    </source>
</evidence>
<feature type="region of interest" description="Disordered" evidence="1">
    <location>
        <begin position="110"/>
        <end position="234"/>
    </location>
</feature>
<proteinExistence type="predicted"/>
<dbReference type="GeneID" id="41965853"/>
<evidence type="ECO:0000256" key="1">
    <source>
        <dbReference type="SAM" id="MobiDB-lite"/>
    </source>
</evidence>
<dbReference type="AlphaFoldDB" id="A0A6P8AZ11"/>
<organism evidence="2 3">
    <name type="scientific">Pyricularia grisea</name>
    <name type="common">Crabgrass-specific blast fungus</name>
    <name type="synonym">Magnaporthe grisea</name>
    <dbReference type="NCBI Taxonomy" id="148305"/>
    <lineage>
        <taxon>Eukaryota</taxon>
        <taxon>Fungi</taxon>
        <taxon>Dikarya</taxon>
        <taxon>Ascomycota</taxon>
        <taxon>Pezizomycotina</taxon>
        <taxon>Sordariomycetes</taxon>
        <taxon>Sordariomycetidae</taxon>
        <taxon>Magnaporthales</taxon>
        <taxon>Pyriculariaceae</taxon>
        <taxon>Pyricularia</taxon>
    </lineage>
</organism>
<feature type="region of interest" description="Disordered" evidence="1">
    <location>
        <begin position="250"/>
        <end position="283"/>
    </location>
</feature>
<evidence type="ECO:0000313" key="3">
    <source>
        <dbReference type="RefSeq" id="XP_030980153.1"/>
    </source>
</evidence>